<organism evidence="3 4">
    <name type="scientific">Caerostris darwini</name>
    <dbReference type="NCBI Taxonomy" id="1538125"/>
    <lineage>
        <taxon>Eukaryota</taxon>
        <taxon>Metazoa</taxon>
        <taxon>Ecdysozoa</taxon>
        <taxon>Arthropoda</taxon>
        <taxon>Chelicerata</taxon>
        <taxon>Arachnida</taxon>
        <taxon>Araneae</taxon>
        <taxon>Araneomorphae</taxon>
        <taxon>Entelegynae</taxon>
        <taxon>Araneoidea</taxon>
        <taxon>Araneidae</taxon>
        <taxon>Caerostris</taxon>
    </lineage>
</organism>
<evidence type="ECO:0000256" key="1">
    <source>
        <dbReference type="PROSITE-ProRule" id="PRU00117"/>
    </source>
</evidence>
<keyword evidence="4" id="KW-1185">Reference proteome</keyword>
<dbReference type="SUPFAM" id="SSF54791">
    <property type="entry name" value="Eukaryotic type KH-domain (KH-domain type I)"/>
    <property type="match status" value="1"/>
</dbReference>
<reference evidence="3 4" key="1">
    <citation type="submission" date="2021-06" db="EMBL/GenBank/DDBJ databases">
        <title>Caerostris darwini draft genome.</title>
        <authorList>
            <person name="Kono N."/>
            <person name="Arakawa K."/>
        </authorList>
    </citation>
    <scope>NUCLEOTIDE SEQUENCE [LARGE SCALE GENOMIC DNA]</scope>
</reference>
<dbReference type="Gene3D" id="3.30.1370.10">
    <property type="entry name" value="K Homology domain, type 1"/>
    <property type="match status" value="1"/>
</dbReference>
<dbReference type="Pfam" id="PF00013">
    <property type="entry name" value="KH_1"/>
    <property type="match status" value="1"/>
</dbReference>
<dbReference type="SMART" id="SM00322">
    <property type="entry name" value="KH"/>
    <property type="match status" value="1"/>
</dbReference>
<accession>A0AAV4WQC8</accession>
<dbReference type="PROSITE" id="PS50084">
    <property type="entry name" value="KH_TYPE_1"/>
    <property type="match status" value="1"/>
</dbReference>
<evidence type="ECO:0000313" key="3">
    <source>
        <dbReference type="EMBL" id="GIY84121.1"/>
    </source>
</evidence>
<comment type="caution">
    <text evidence="3">The sequence shown here is derived from an EMBL/GenBank/DDBJ whole genome shotgun (WGS) entry which is preliminary data.</text>
</comment>
<dbReference type="Proteomes" id="UP001054837">
    <property type="component" value="Unassembled WGS sequence"/>
</dbReference>
<evidence type="ECO:0000313" key="4">
    <source>
        <dbReference type="Proteomes" id="UP001054837"/>
    </source>
</evidence>
<proteinExistence type="predicted"/>
<dbReference type="InterPro" id="IPR004087">
    <property type="entry name" value="KH_dom"/>
</dbReference>
<protein>
    <recommendedName>
        <fullName evidence="2">K Homology domain-containing protein</fullName>
    </recommendedName>
</protein>
<sequence>MVGSNIPQFGEPELKFGASDQCFGLLETNAVQLSDWLRGSQIGYTKAEISKLPSSSLQTIEDPSGIRSLLNLRGSLSVIFFVLQLVLQRSIPRILKMTFIHVVEDATNRKSLSISEATQSTTVGGSKNLHPSPNTAADVPVEGFPAIANSAIVGVAKYSPALYTNVVVCVHEQQSATNSKDTILIEHVFKFPTACAGFLLGRRGYYKEIIKQSTGADIIIAGYPDGISTCRVSGHASQIEAALKLIETRFPASEFPHFSTRNVFTEPRDYGYLEKNPASELFLLML</sequence>
<name>A0AAV4WQC8_9ARAC</name>
<dbReference type="GO" id="GO:0010468">
    <property type="term" value="P:regulation of gene expression"/>
    <property type="evidence" value="ECO:0007669"/>
    <property type="project" value="UniProtKB-ARBA"/>
</dbReference>
<gene>
    <name evidence="3" type="ORF">CDAR_201831</name>
</gene>
<dbReference type="GO" id="GO:0003723">
    <property type="term" value="F:RNA binding"/>
    <property type="evidence" value="ECO:0007669"/>
    <property type="project" value="UniProtKB-UniRule"/>
</dbReference>
<dbReference type="InterPro" id="IPR004088">
    <property type="entry name" value="KH_dom_type_1"/>
</dbReference>
<dbReference type="AlphaFoldDB" id="A0AAV4WQC8"/>
<feature type="domain" description="K Homology" evidence="2">
    <location>
        <begin position="183"/>
        <end position="251"/>
    </location>
</feature>
<feature type="non-terminal residue" evidence="3">
    <location>
        <position position="286"/>
    </location>
</feature>
<dbReference type="EMBL" id="BPLQ01014897">
    <property type="protein sequence ID" value="GIY84121.1"/>
    <property type="molecule type" value="Genomic_DNA"/>
</dbReference>
<dbReference type="InterPro" id="IPR036612">
    <property type="entry name" value="KH_dom_type_1_sf"/>
</dbReference>
<keyword evidence="1" id="KW-0694">RNA-binding</keyword>
<evidence type="ECO:0000259" key="2">
    <source>
        <dbReference type="SMART" id="SM00322"/>
    </source>
</evidence>